<feature type="compositionally biased region" description="Basic and acidic residues" evidence="4">
    <location>
        <begin position="274"/>
        <end position="291"/>
    </location>
</feature>
<keyword evidence="1 3" id="KW-0479">Metal-binding</keyword>
<dbReference type="PANTHER" id="PTHR13459:SF1">
    <property type="entry name" value="E3 UBIQUITIN-PROTEIN LIGASE RNF220 ISOFORM X1"/>
    <property type="match status" value="1"/>
</dbReference>
<evidence type="ECO:0000256" key="2">
    <source>
        <dbReference type="ARBA" id="ARBA00022833"/>
    </source>
</evidence>
<evidence type="ECO:0000256" key="4">
    <source>
        <dbReference type="SAM" id="MobiDB-lite"/>
    </source>
</evidence>
<name>A0ABM4DAM6_HYDVU</name>
<accession>A0ABM4DAM6</accession>
<organism evidence="6 7">
    <name type="scientific">Hydra vulgaris</name>
    <name type="common">Hydra</name>
    <name type="synonym">Hydra attenuata</name>
    <dbReference type="NCBI Taxonomy" id="6087"/>
    <lineage>
        <taxon>Eukaryota</taxon>
        <taxon>Metazoa</taxon>
        <taxon>Cnidaria</taxon>
        <taxon>Hydrozoa</taxon>
        <taxon>Hydroidolina</taxon>
        <taxon>Anthoathecata</taxon>
        <taxon>Aplanulata</taxon>
        <taxon>Hydridae</taxon>
        <taxon>Hydra</taxon>
    </lineage>
</organism>
<dbReference type="InterPro" id="IPR052443">
    <property type="entry name" value="E3_ubiq-ligase_RNF220-like"/>
</dbReference>
<keyword evidence="1 3" id="KW-0863">Zinc-finger</keyword>
<keyword evidence="2" id="KW-0862">Zinc</keyword>
<dbReference type="Pfam" id="PF15926">
    <property type="entry name" value="RNF220"/>
    <property type="match status" value="1"/>
</dbReference>
<dbReference type="PROSITE" id="PS50089">
    <property type="entry name" value="ZF_RING_2"/>
    <property type="match status" value="1"/>
</dbReference>
<dbReference type="InterPro" id="IPR001841">
    <property type="entry name" value="Znf_RING"/>
</dbReference>
<evidence type="ECO:0000259" key="5">
    <source>
        <dbReference type="PROSITE" id="PS50089"/>
    </source>
</evidence>
<dbReference type="Pfam" id="PF13923">
    <property type="entry name" value="zf-C3HC4_2"/>
    <property type="match status" value="1"/>
</dbReference>
<keyword evidence="6" id="KW-1185">Reference proteome</keyword>
<dbReference type="RefSeq" id="XP_065671402.1">
    <property type="nucleotide sequence ID" value="XM_065815330.1"/>
</dbReference>
<protein>
    <submittedName>
        <fullName evidence="7">E3 ubiquitin-protein ligase RNF220</fullName>
    </submittedName>
</protein>
<proteinExistence type="predicted"/>
<evidence type="ECO:0000256" key="1">
    <source>
        <dbReference type="ARBA" id="ARBA00022771"/>
    </source>
</evidence>
<reference evidence="7" key="1">
    <citation type="submission" date="2025-08" db="UniProtKB">
        <authorList>
            <consortium name="RefSeq"/>
        </authorList>
    </citation>
    <scope>IDENTIFICATION</scope>
</reference>
<sequence>METLGRRKKVNRKEHSQVCAINRLERKRPKTSIFLCPVCSLTIRGKHEFERHYKEEIKMTSLRDLGQQIKTKTTLKKKNYLTDDEESSSEKMLLEDREEALQNIKKRKYSRYSNMYIMSLSNQKLIEKSRSEHTDKETTEYAAQEITHSVEEEDNYISCVVCNEFLNPTNDCTLNHLSKCLSRKKNEFNIYISSDDEQDEVVEEFSWAGQTWIRTSSLVDSEFLRREGKLMRLEMEDGDEELDVDGDTLEENFGISQFSDADIILCSSSSLSDKNQKSLSSKEEFPTRDKPASTGEEFLSLEQLEKSAGANSEKLIELLKFEIRKLGTHLDNALKCSICVGPYINPLVSTSCWHVCCTDCWLRSLGTKKMCPICGSIVSSAYLRKIFL</sequence>
<feature type="region of interest" description="Disordered" evidence="4">
    <location>
        <begin position="273"/>
        <end position="294"/>
    </location>
</feature>
<evidence type="ECO:0000313" key="7">
    <source>
        <dbReference type="RefSeq" id="XP_065671402.1"/>
    </source>
</evidence>
<evidence type="ECO:0000256" key="3">
    <source>
        <dbReference type="PROSITE-ProRule" id="PRU00175"/>
    </source>
</evidence>
<dbReference type="Gene3D" id="3.30.40.10">
    <property type="entry name" value="Zinc/RING finger domain, C3HC4 (zinc finger)"/>
    <property type="match status" value="1"/>
</dbReference>
<dbReference type="PANTHER" id="PTHR13459">
    <property type="entry name" value="E3 UBIQUITIN-PROTEIN LIGASE RNF220 ISOFORM X1"/>
    <property type="match status" value="1"/>
</dbReference>
<dbReference type="SUPFAM" id="SSF57850">
    <property type="entry name" value="RING/U-box"/>
    <property type="match status" value="1"/>
</dbReference>
<gene>
    <name evidence="7" type="primary">LOC101234959</name>
</gene>
<dbReference type="Proteomes" id="UP001652625">
    <property type="component" value="Chromosome 13"/>
</dbReference>
<dbReference type="InterPro" id="IPR013083">
    <property type="entry name" value="Znf_RING/FYVE/PHD"/>
</dbReference>
<dbReference type="GeneID" id="101234959"/>
<dbReference type="InterPro" id="IPR031824">
    <property type="entry name" value="RNF220_mid"/>
</dbReference>
<feature type="domain" description="RING-type" evidence="5">
    <location>
        <begin position="336"/>
        <end position="374"/>
    </location>
</feature>
<evidence type="ECO:0000313" key="6">
    <source>
        <dbReference type="Proteomes" id="UP001652625"/>
    </source>
</evidence>